<reference evidence="2" key="1">
    <citation type="submission" date="2016-10" db="EMBL/GenBank/DDBJ databases">
        <authorList>
            <person name="Benchimol M."/>
            <person name="Almeida L.G."/>
            <person name="Vasconcelos A.T."/>
            <person name="Perreira-Neves A."/>
            <person name="Rosa I.A."/>
            <person name="Tasca T."/>
            <person name="Bogo M.R."/>
            <person name="de Souza W."/>
        </authorList>
    </citation>
    <scope>NUCLEOTIDE SEQUENCE [LARGE SCALE GENOMIC DNA]</scope>
    <source>
        <strain evidence="2">K</strain>
    </source>
</reference>
<dbReference type="Pfam" id="PF03099">
    <property type="entry name" value="BPL_LplA_LipB"/>
    <property type="match status" value="1"/>
</dbReference>
<dbReference type="PROSITE" id="PS51733">
    <property type="entry name" value="BPL_LPL_CATALYTIC"/>
    <property type="match status" value="1"/>
</dbReference>
<dbReference type="GO" id="GO:0004077">
    <property type="term" value="F:biotin--[biotin carboxyl-carrier protein] ligase activity"/>
    <property type="evidence" value="ECO:0007669"/>
    <property type="project" value="TreeGrafter"/>
</dbReference>
<comment type="caution">
    <text evidence="2">The sequence shown here is derived from an EMBL/GenBank/DDBJ whole genome shotgun (WGS) entry which is preliminary data.</text>
</comment>
<accession>A0A1J4JC50</accession>
<dbReference type="OrthoDB" id="10250105at2759"/>
<evidence type="ECO:0000259" key="1">
    <source>
        <dbReference type="PROSITE" id="PS51733"/>
    </source>
</evidence>
<evidence type="ECO:0000313" key="2">
    <source>
        <dbReference type="EMBL" id="OHS94989.1"/>
    </source>
</evidence>
<feature type="domain" description="BPL/LPL catalytic" evidence="1">
    <location>
        <begin position="12"/>
        <end position="207"/>
    </location>
</feature>
<proteinExistence type="predicted"/>
<keyword evidence="2" id="KW-0436">Ligase</keyword>
<dbReference type="Gene3D" id="3.30.930.10">
    <property type="entry name" value="Bira Bifunctional Protein, Domain 2"/>
    <property type="match status" value="1"/>
</dbReference>
<protein>
    <submittedName>
        <fullName evidence="2">Biotin-[acetyl-CoA-carboxylase] ligase</fullName>
    </submittedName>
</protein>
<keyword evidence="3" id="KW-1185">Reference proteome</keyword>
<sequence>MANNNSDSIHEMKIGDILIKHENFEEITSTQLYALSKDLVSESIPNEWRAVSATIQTNGIATEDKKWKSNASGNVYVSIVLPYDSCLFGENPGLIMNDFARKAVVKVLNPILSQEGIEQAYIERQNDVMVNGKKICGVMTSIRDLEGSSFKQVIVGIGVNINMDEDYLSDVSQPATSLFIVTKKHFDHFPILKQVIEGFTINYLEGAKQK</sequence>
<gene>
    <name evidence="2" type="ORF">TRFO_38804</name>
</gene>
<dbReference type="AlphaFoldDB" id="A0A1J4JC50"/>
<organism evidence="2 3">
    <name type="scientific">Tritrichomonas foetus</name>
    <dbReference type="NCBI Taxonomy" id="1144522"/>
    <lineage>
        <taxon>Eukaryota</taxon>
        <taxon>Metamonada</taxon>
        <taxon>Parabasalia</taxon>
        <taxon>Tritrichomonadida</taxon>
        <taxon>Tritrichomonadidae</taxon>
        <taxon>Tritrichomonas</taxon>
    </lineage>
</organism>
<dbReference type="EMBL" id="MLAK01001272">
    <property type="protein sequence ID" value="OHS94989.1"/>
    <property type="molecule type" value="Genomic_DNA"/>
</dbReference>
<dbReference type="InterPro" id="IPR045864">
    <property type="entry name" value="aa-tRNA-synth_II/BPL/LPL"/>
</dbReference>
<dbReference type="VEuPathDB" id="TrichDB:TRFO_38804"/>
<dbReference type="RefSeq" id="XP_068348126.1">
    <property type="nucleotide sequence ID" value="XM_068512267.1"/>
</dbReference>
<dbReference type="GeneID" id="94846971"/>
<dbReference type="SUPFAM" id="SSF55681">
    <property type="entry name" value="Class II aaRS and biotin synthetases"/>
    <property type="match status" value="1"/>
</dbReference>
<dbReference type="InterPro" id="IPR004143">
    <property type="entry name" value="BPL_LPL_catalytic"/>
</dbReference>
<name>A0A1J4JC50_9EUKA</name>
<dbReference type="Proteomes" id="UP000179807">
    <property type="component" value="Unassembled WGS sequence"/>
</dbReference>
<dbReference type="PANTHER" id="PTHR12835">
    <property type="entry name" value="BIOTIN PROTEIN LIGASE"/>
    <property type="match status" value="1"/>
</dbReference>
<evidence type="ECO:0000313" key="3">
    <source>
        <dbReference type="Proteomes" id="UP000179807"/>
    </source>
</evidence>
<dbReference type="PANTHER" id="PTHR12835:SF5">
    <property type="entry name" value="BIOTIN--PROTEIN LIGASE"/>
    <property type="match status" value="1"/>
</dbReference>
<dbReference type="GO" id="GO:0005737">
    <property type="term" value="C:cytoplasm"/>
    <property type="evidence" value="ECO:0007669"/>
    <property type="project" value="TreeGrafter"/>
</dbReference>